<evidence type="ECO:0000313" key="2">
    <source>
        <dbReference type="Proteomes" id="UP000054011"/>
    </source>
</evidence>
<organism evidence="1 2">
    <name type="scientific">Streptomyces kanasensis</name>
    <dbReference type="NCBI Taxonomy" id="936756"/>
    <lineage>
        <taxon>Bacteria</taxon>
        <taxon>Bacillati</taxon>
        <taxon>Actinomycetota</taxon>
        <taxon>Actinomycetes</taxon>
        <taxon>Kitasatosporales</taxon>
        <taxon>Streptomycetaceae</taxon>
        <taxon>Streptomyces</taxon>
    </lineage>
</organism>
<dbReference type="Pfam" id="PF04402">
    <property type="entry name" value="SIMPL"/>
    <property type="match status" value="1"/>
</dbReference>
<dbReference type="STRING" id="936756.ATE80_26080"/>
<reference evidence="1 2" key="1">
    <citation type="submission" date="2015-11" db="EMBL/GenBank/DDBJ databases">
        <title>Genome-wide analysis reveals the secondary metabolome in Streptomyces kanasensis ZX01.</title>
        <authorList>
            <person name="Zhang G."/>
            <person name="Han L."/>
            <person name="Feng J."/>
            <person name="Zhang X."/>
        </authorList>
    </citation>
    <scope>NUCLEOTIDE SEQUENCE [LARGE SCALE GENOMIC DNA]</scope>
    <source>
        <strain evidence="1 2">ZX01</strain>
    </source>
</reference>
<dbReference type="GO" id="GO:0006974">
    <property type="term" value="P:DNA damage response"/>
    <property type="evidence" value="ECO:0007669"/>
    <property type="project" value="TreeGrafter"/>
</dbReference>
<keyword evidence="2" id="KW-1185">Reference proteome</keyword>
<evidence type="ECO:0000313" key="1">
    <source>
        <dbReference type="EMBL" id="KUH35976.1"/>
    </source>
</evidence>
<dbReference type="RefSeq" id="WP_058944729.1">
    <property type="nucleotide sequence ID" value="NZ_LNSV01000099.1"/>
</dbReference>
<dbReference type="OrthoDB" id="3689574at2"/>
<accession>A0A124EBY9</accession>
<dbReference type="Gene3D" id="3.30.70.2970">
    <property type="entry name" value="Protein of unknown function (DUF541), domain 2"/>
    <property type="match status" value="1"/>
</dbReference>
<comment type="caution">
    <text evidence="1">The sequence shown here is derived from an EMBL/GenBank/DDBJ whole genome shotgun (WGS) entry which is preliminary data.</text>
</comment>
<sequence>MATPEAPRITVRGEAHVETDPELARIAVTVTARGTDRRATLDDLTRRNAAVVDLVNGCAGALDRLETGALVLTPELGRRGRGEHVRTHHGTVQLTATLTDFTALGELVTRLADLDLTRVDGPWWSLRPTSPAYARAREEAVRDAVRRARDYARALGTDLDALLTLDDTPSDGHVPFGAGSPRMAFAAEAADVPPLDLQPQRQTVTAHVTAGFTLHPPTL</sequence>
<dbReference type="InterPro" id="IPR007497">
    <property type="entry name" value="SIMPL/DUF541"/>
</dbReference>
<dbReference type="EMBL" id="LNSV01000099">
    <property type="protein sequence ID" value="KUH35976.1"/>
    <property type="molecule type" value="Genomic_DNA"/>
</dbReference>
<dbReference type="AlphaFoldDB" id="A0A124EBY9"/>
<dbReference type="Proteomes" id="UP000054011">
    <property type="component" value="Unassembled WGS sequence"/>
</dbReference>
<protein>
    <recommendedName>
        <fullName evidence="3">SIMPL domain-containing protein</fullName>
    </recommendedName>
</protein>
<dbReference type="Gene3D" id="3.30.110.170">
    <property type="entry name" value="Protein of unknown function (DUF541), domain 1"/>
    <property type="match status" value="1"/>
</dbReference>
<proteinExistence type="predicted"/>
<dbReference type="PANTHER" id="PTHR34387:SF2">
    <property type="entry name" value="SLR1258 PROTEIN"/>
    <property type="match status" value="1"/>
</dbReference>
<dbReference type="PANTHER" id="PTHR34387">
    <property type="entry name" value="SLR1258 PROTEIN"/>
    <property type="match status" value="1"/>
</dbReference>
<name>A0A124EBY9_9ACTN</name>
<gene>
    <name evidence="1" type="ORF">ATE80_26080</name>
</gene>
<evidence type="ECO:0008006" key="3">
    <source>
        <dbReference type="Google" id="ProtNLM"/>
    </source>
</evidence>
<dbReference type="InterPro" id="IPR052022">
    <property type="entry name" value="26kDa_periplasmic_antigen"/>
</dbReference>